<sequence length="49" mass="5565">MKTLDTKTQILLKAIDLELKALLNQDIKNFRTAQFKKNSNNQGMSKQAA</sequence>
<dbReference type="EMBL" id="CP051682">
    <property type="protein sequence ID" value="QJD94507.1"/>
    <property type="molecule type" value="Genomic_DNA"/>
</dbReference>
<dbReference type="RefSeq" id="WP_169605525.1">
    <property type="nucleotide sequence ID" value="NZ_CP051682.1"/>
</dbReference>
<protein>
    <submittedName>
        <fullName evidence="1">Uncharacterized protein</fullName>
    </submittedName>
</protein>
<name>A0A7L5DWQ1_9SPHI</name>
<proteinExistence type="predicted"/>
<organism evidence="1 2">
    <name type="scientific">Mucilaginibacter robiniae</name>
    <dbReference type="NCBI Taxonomy" id="2728022"/>
    <lineage>
        <taxon>Bacteria</taxon>
        <taxon>Pseudomonadati</taxon>
        <taxon>Bacteroidota</taxon>
        <taxon>Sphingobacteriia</taxon>
        <taxon>Sphingobacteriales</taxon>
        <taxon>Sphingobacteriaceae</taxon>
        <taxon>Mucilaginibacter</taxon>
    </lineage>
</organism>
<dbReference type="Proteomes" id="UP000503278">
    <property type="component" value="Chromosome"/>
</dbReference>
<keyword evidence="2" id="KW-1185">Reference proteome</keyword>
<dbReference type="KEGG" id="mrob:HH214_00790"/>
<gene>
    <name evidence="1" type="ORF">HH214_00790</name>
</gene>
<accession>A0A7L5DWQ1</accession>
<evidence type="ECO:0000313" key="1">
    <source>
        <dbReference type="EMBL" id="QJD94507.1"/>
    </source>
</evidence>
<dbReference type="AlphaFoldDB" id="A0A7L5DWQ1"/>
<evidence type="ECO:0000313" key="2">
    <source>
        <dbReference type="Proteomes" id="UP000503278"/>
    </source>
</evidence>
<reference evidence="1 2" key="1">
    <citation type="submission" date="2020-04" db="EMBL/GenBank/DDBJ databases">
        <title>Genome sequencing of novel species.</title>
        <authorList>
            <person name="Heo J."/>
            <person name="Kim S.-J."/>
            <person name="Kim J.-S."/>
            <person name="Hong S.-B."/>
            <person name="Kwon S.-W."/>
        </authorList>
    </citation>
    <scope>NUCLEOTIDE SEQUENCE [LARGE SCALE GENOMIC DNA]</scope>
    <source>
        <strain evidence="1 2">F39-2</strain>
    </source>
</reference>